<gene>
    <name evidence="1" type="ORF">C8R26_1118</name>
</gene>
<evidence type="ECO:0000313" key="1">
    <source>
        <dbReference type="EMBL" id="PTQ76960.1"/>
    </source>
</evidence>
<organism evidence="1 2">
    <name type="scientific">Nitrosomonas oligotropha</name>
    <dbReference type="NCBI Taxonomy" id="42354"/>
    <lineage>
        <taxon>Bacteria</taxon>
        <taxon>Pseudomonadati</taxon>
        <taxon>Pseudomonadota</taxon>
        <taxon>Betaproteobacteria</taxon>
        <taxon>Nitrosomonadales</taxon>
        <taxon>Nitrosomonadaceae</taxon>
        <taxon>Nitrosomonas</taxon>
    </lineage>
</organism>
<dbReference type="AlphaFoldDB" id="A0A2T5HZG1"/>
<comment type="caution">
    <text evidence="1">The sequence shown here is derived from an EMBL/GenBank/DDBJ whole genome shotgun (WGS) entry which is preliminary data.</text>
</comment>
<dbReference type="RefSeq" id="WP_107803259.1">
    <property type="nucleotide sequence ID" value="NZ_QAOI01000011.1"/>
</dbReference>
<proteinExistence type="predicted"/>
<dbReference type="Proteomes" id="UP000244128">
    <property type="component" value="Unassembled WGS sequence"/>
</dbReference>
<sequence>MNPESVAVSYAFFSETNYICGFDIFGFSLYQQMYQQNYSASVCCTAILKIIAPGNATQKPAVAGLSLVDCYR</sequence>
<evidence type="ECO:0000313" key="2">
    <source>
        <dbReference type="Proteomes" id="UP000244128"/>
    </source>
</evidence>
<name>A0A2T5HZG1_9PROT</name>
<reference evidence="1 2" key="1">
    <citation type="submission" date="2018-04" db="EMBL/GenBank/DDBJ databases">
        <title>Active sludge and wastewater microbial communities from Klosterneuburg, Austria.</title>
        <authorList>
            <person name="Wagner M."/>
        </authorList>
    </citation>
    <scope>NUCLEOTIDE SEQUENCE [LARGE SCALE GENOMIC DNA]</scope>
    <source>
        <strain evidence="1 2">Nm49</strain>
    </source>
</reference>
<protein>
    <submittedName>
        <fullName evidence="1">Uncharacterized protein</fullName>
    </submittedName>
</protein>
<accession>A0A2T5HZG1</accession>
<dbReference type="EMBL" id="QAOI01000011">
    <property type="protein sequence ID" value="PTQ76960.1"/>
    <property type="molecule type" value="Genomic_DNA"/>
</dbReference>